<evidence type="ECO:0000313" key="3">
    <source>
        <dbReference type="Proteomes" id="UP000796880"/>
    </source>
</evidence>
<organism evidence="2 3">
    <name type="scientific">Rhamnella rubrinervis</name>
    <dbReference type="NCBI Taxonomy" id="2594499"/>
    <lineage>
        <taxon>Eukaryota</taxon>
        <taxon>Viridiplantae</taxon>
        <taxon>Streptophyta</taxon>
        <taxon>Embryophyta</taxon>
        <taxon>Tracheophyta</taxon>
        <taxon>Spermatophyta</taxon>
        <taxon>Magnoliopsida</taxon>
        <taxon>eudicotyledons</taxon>
        <taxon>Gunneridae</taxon>
        <taxon>Pentapetalae</taxon>
        <taxon>rosids</taxon>
        <taxon>fabids</taxon>
        <taxon>Rosales</taxon>
        <taxon>Rhamnaceae</taxon>
        <taxon>rhamnoid group</taxon>
        <taxon>Rhamneae</taxon>
        <taxon>Rhamnella</taxon>
    </lineage>
</organism>
<accession>A0A8K0GNB2</accession>
<evidence type="ECO:0000313" key="2">
    <source>
        <dbReference type="EMBL" id="KAF3432504.1"/>
    </source>
</evidence>
<feature type="compositionally biased region" description="Low complexity" evidence="1">
    <location>
        <begin position="55"/>
        <end position="66"/>
    </location>
</feature>
<dbReference type="AlphaFoldDB" id="A0A8K0GNB2"/>
<reference evidence="2" key="1">
    <citation type="submission" date="2020-03" db="EMBL/GenBank/DDBJ databases">
        <title>A high-quality chromosome-level genome assembly of a woody plant with both climbing and erect habits, Rhamnella rubrinervis.</title>
        <authorList>
            <person name="Lu Z."/>
            <person name="Yang Y."/>
            <person name="Zhu X."/>
            <person name="Sun Y."/>
        </authorList>
    </citation>
    <scope>NUCLEOTIDE SEQUENCE</scope>
    <source>
        <strain evidence="2">BYM</strain>
        <tissue evidence="2">Leaf</tissue>
    </source>
</reference>
<comment type="caution">
    <text evidence="2">The sequence shown here is derived from an EMBL/GenBank/DDBJ whole genome shotgun (WGS) entry which is preliminary data.</text>
</comment>
<proteinExistence type="predicted"/>
<evidence type="ECO:0000256" key="1">
    <source>
        <dbReference type="SAM" id="MobiDB-lite"/>
    </source>
</evidence>
<feature type="compositionally biased region" description="Polar residues" evidence="1">
    <location>
        <begin position="94"/>
        <end position="103"/>
    </location>
</feature>
<keyword evidence="3" id="KW-1185">Reference proteome</keyword>
<sequence length="111" mass="11659">MAPADHSTSKNQATGQKIAAGKDNGGTSRATPVDGGSKIQTRSKYGLRVIHGDSASEAANEGSGSSIEEEPEEEIEFSKQNVQEVAVQEDPCNENPNDSTPNEDLQEDAAT</sequence>
<dbReference type="EMBL" id="VOIH02000012">
    <property type="protein sequence ID" value="KAF3432504.1"/>
    <property type="molecule type" value="Genomic_DNA"/>
</dbReference>
<name>A0A8K0GNB2_9ROSA</name>
<feature type="region of interest" description="Disordered" evidence="1">
    <location>
        <begin position="1"/>
        <end position="111"/>
    </location>
</feature>
<gene>
    <name evidence="2" type="ORF">FNV43_RR27244</name>
</gene>
<protein>
    <submittedName>
        <fullName evidence="2">Uncharacterized protein</fullName>
    </submittedName>
</protein>
<dbReference type="Proteomes" id="UP000796880">
    <property type="component" value="Unassembled WGS sequence"/>
</dbReference>